<evidence type="ECO:0000259" key="3">
    <source>
        <dbReference type="PROSITE" id="PS51724"/>
    </source>
</evidence>
<protein>
    <recommendedName>
        <fullName evidence="3">SPOR domain-containing protein</fullName>
    </recommendedName>
</protein>
<keyword evidence="5" id="KW-1185">Reference proteome</keyword>
<keyword evidence="2" id="KW-1133">Transmembrane helix</keyword>
<feature type="compositionally biased region" description="Basic and acidic residues" evidence="1">
    <location>
        <begin position="1"/>
        <end position="16"/>
    </location>
</feature>
<evidence type="ECO:0000256" key="1">
    <source>
        <dbReference type="SAM" id="MobiDB-lite"/>
    </source>
</evidence>
<keyword evidence="2" id="KW-0812">Transmembrane</keyword>
<feature type="region of interest" description="Disordered" evidence="1">
    <location>
        <begin position="1"/>
        <end position="21"/>
    </location>
</feature>
<evidence type="ECO:0000256" key="2">
    <source>
        <dbReference type="SAM" id="Phobius"/>
    </source>
</evidence>
<dbReference type="SUPFAM" id="SSF110997">
    <property type="entry name" value="Sporulation related repeat"/>
    <property type="match status" value="1"/>
</dbReference>
<dbReference type="PROSITE" id="PS51724">
    <property type="entry name" value="SPOR"/>
    <property type="match status" value="1"/>
</dbReference>
<sequence>MSAKDSESKQWSDPKDFGLPFVEISPLKPKLEAKELISSEVLASGEEHLEEEPKAGVAESEPASVPTETPAQAVQPKTAPPAAAASKDGEKSSSWAWAVLLIGLGIVTVIVWQILENRKPAVSETIFEVVEQDSPQSEPVASQSPAETTAAGQNQEVVNQDSIATSTISNPNISKPAETGTTIANTASGNLIRVESKGERPQYFIIVGSLPNEKMAIEEASQYFAKNAELYLITPYDGGSNYRLALSRFASFRLAAEKLEELKSQYSEELWILKY</sequence>
<evidence type="ECO:0000313" key="5">
    <source>
        <dbReference type="Proteomes" id="UP000664317"/>
    </source>
</evidence>
<feature type="region of interest" description="Disordered" evidence="1">
    <location>
        <begin position="42"/>
        <end position="89"/>
    </location>
</feature>
<dbReference type="EMBL" id="JAFKCT010000005">
    <property type="protein sequence ID" value="MBN7812033.1"/>
    <property type="molecule type" value="Genomic_DNA"/>
</dbReference>
<dbReference type="InterPro" id="IPR036680">
    <property type="entry name" value="SPOR-like_sf"/>
</dbReference>
<feature type="region of interest" description="Disordered" evidence="1">
    <location>
        <begin position="130"/>
        <end position="157"/>
    </location>
</feature>
<dbReference type="InterPro" id="IPR007730">
    <property type="entry name" value="SPOR-like_dom"/>
</dbReference>
<keyword evidence="2" id="KW-0472">Membrane</keyword>
<gene>
    <name evidence="4" type="ORF">J0A68_13860</name>
</gene>
<dbReference type="Proteomes" id="UP000664317">
    <property type="component" value="Unassembled WGS sequence"/>
</dbReference>
<feature type="domain" description="SPOR" evidence="3">
    <location>
        <begin position="197"/>
        <end position="275"/>
    </location>
</feature>
<proteinExistence type="predicted"/>
<name>A0ABS3C4I4_9BACT</name>
<organism evidence="4 5">
    <name type="scientific">Algoriphagus oliviformis</name>
    <dbReference type="NCBI Taxonomy" id="2811231"/>
    <lineage>
        <taxon>Bacteria</taxon>
        <taxon>Pseudomonadati</taxon>
        <taxon>Bacteroidota</taxon>
        <taxon>Cytophagia</taxon>
        <taxon>Cytophagales</taxon>
        <taxon>Cyclobacteriaceae</taxon>
        <taxon>Algoriphagus</taxon>
    </lineage>
</organism>
<evidence type="ECO:0000313" key="4">
    <source>
        <dbReference type="EMBL" id="MBN7812033.1"/>
    </source>
</evidence>
<dbReference type="RefSeq" id="WP_206578804.1">
    <property type="nucleotide sequence ID" value="NZ_JAFKCT010000005.1"/>
</dbReference>
<comment type="caution">
    <text evidence="4">The sequence shown here is derived from an EMBL/GenBank/DDBJ whole genome shotgun (WGS) entry which is preliminary data.</text>
</comment>
<feature type="transmembrane region" description="Helical" evidence="2">
    <location>
        <begin position="95"/>
        <end position="115"/>
    </location>
</feature>
<accession>A0ABS3C4I4</accession>
<reference evidence="4 5" key="1">
    <citation type="submission" date="2021-03" db="EMBL/GenBank/DDBJ databases">
        <title>novel species isolated from a fishpond in China.</title>
        <authorList>
            <person name="Lu H."/>
            <person name="Cai Z."/>
        </authorList>
    </citation>
    <scope>NUCLEOTIDE SEQUENCE [LARGE SCALE GENOMIC DNA]</scope>
    <source>
        <strain evidence="4 5">H41</strain>
    </source>
</reference>
<feature type="compositionally biased region" description="Polar residues" evidence="1">
    <location>
        <begin position="133"/>
        <end position="157"/>
    </location>
</feature>
<feature type="compositionally biased region" description="Low complexity" evidence="1">
    <location>
        <begin position="69"/>
        <end position="85"/>
    </location>
</feature>
<feature type="compositionally biased region" description="Basic and acidic residues" evidence="1">
    <location>
        <begin position="45"/>
        <end position="54"/>
    </location>
</feature>